<comment type="caution">
    <text evidence="2">The sequence shown here is derived from an EMBL/GenBank/DDBJ whole genome shotgun (WGS) entry which is preliminary data.</text>
</comment>
<dbReference type="PANTHER" id="PTHR46623:SF6">
    <property type="entry name" value="ALPHA_BETA-HYDROLASES SUPERFAMILY PROTEIN"/>
    <property type="match status" value="1"/>
</dbReference>
<dbReference type="AlphaFoldDB" id="A0A2H6LGU7"/>
<name>A0A2H6LGU7_9NOSO</name>
<evidence type="ECO:0000313" key="2">
    <source>
        <dbReference type="EMBL" id="GBE92403.1"/>
    </source>
</evidence>
<feature type="domain" description="Dienelactone hydrolase" evidence="1">
    <location>
        <begin position="80"/>
        <end position="301"/>
    </location>
</feature>
<dbReference type="InterPro" id="IPR051049">
    <property type="entry name" value="Dienelactone_hydrolase-like"/>
</dbReference>
<sequence length="303" mass="33436">MLVNLTITSLLGHFTPQNIRPKPDIKMMKEISRRQFITTATLTTGFVLAVQPVFAKVITTDSKGLTAGAVKIPVKDGEIPAYRAVPATGSNFPVVLVIQEIFGVHEHIQDVCRRFAKLGYLAIAPELFVRQGDVSKLSNIDEIRQVVAKVPDAQVLSDLDATVNWAVKSAKGNTKRIGITGFCWGGRITWLYAAHNPQVKAGVAWYGRLVGNASELTPKHPVDIASTLKVPVLGLYGGKDTGIPVDTVEQMRDRLKSSSSKSKIIVYPDAPHAFFADYRPFYREQEAKEGWQKLQAWFKQHGV</sequence>
<dbReference type="Gene3D" id="3.40.50.1820">
    <property type="entry name" value="alpha/beta hydrolase"/>
    <property type="match status" value="1"/>
</dbReference>
<organism evidence="2 3">
    <name type="scientific">Nostoc cycadae WK-1</name>
    <dbReference type="NCBI Taxonomy" id="1861711"/>
    <lineage>
        <taxon>Bacteria</taxon>
        <taxon>Bacillati</taxon>
        <taxon>Cyanobacteriota</taxon>
        <taxon>Cyanophyceae</taxon>
        <taxon>Nostocales</taxon>
        <taxon>Nostocaceae</taxon>
        <taxon>Nostoc</taxon>
    </lineage>
</organism>
<evidence type="ECO:0000313" key="3">
    <source>
        <dbReference type="Proteomes" id="UP000236527"/>
    </source>
</evidence>
<dbReference type="GO" id="GO:0016787">
    <property type="term" value="F:hydrolase activity"/>
    <property type="evidence" value="ECO:0007669"/>
    <property type="project" value="InterPro"/>
</dbReference>
<evidence type="ECO:0000259" key="1">
    <source>
        <dbReference type="Pfam" id="PF01738"/>
    </source>
</evidence>
<protein>
    <submittedName>
        <fullName evidence="2">Carboxymethylenebutenolidase</fullName>
    </submittedName>
</protein>
<dbReference type="InterPro" id="IPR002925">
    <property type="entry name" value="Dienelactn_hydro"/>
</dbReference>
<dbReference type="InterPro" id="IPR029058">
    <property type="entry name" value="AB_hydrolase_fold"/>
</dbReference>
<accession>A0A2H6LGU7</accession>
<keyword evidence="3" id="KW-1185">Reference proteome</keyword>
<reference evidence="3" key="1">
    <citation type="journal article" date="2018" name="Genome Announc.">
        <title>Draft Genome Sequence of the Nitrogen-Fixing and Hormogonia-Inducing Cyanobacterium Nostoc cycadae Strain WK-1, Isolated from the Coralloid Roots of Cycas revoluta.</title>
        <authorList>
            <person name="Kanesaki Y."/>
            <person name="Hirose M."/>
            <person name="Hirose Y."/>
            <person name="Fujisawa T."/>
            <person name="Nakamura Y."/>
            <person name="Watanabe S."/>
            <person name="Matsunaga S."/>
            <person name="Uchida H."/>
            <person name="Murakami A."/>
        </authorList>
    </citation>
    <scope>NUCLEOTIDE SEQUENCE [LARGE SCALE GENOMIC DNA]</scope>
    <source>
        <strain evidence="3">WK-1</strain>
    </source>
</reference>
<dbReference type="Pfam" id="PF01738">
    <property type="entry name" value="DLH"/>
    <property type="match status" value="1"/>
</dbReference>
<dbReference type="PANTHER" id="PTHR46623">
    <property type="entry name" value="CARBOXYMETHYLENEBUTENOLIDASE-RELATED"/>
    <property type="match status" value="1"/>
</dbReference>
<gene>
    <name evidence="2" type="ORF">NCWK1_2158</name>
</gene>
<dbReference type="SUPFAM" id="SSF53474">
    <property type="entry name" value="alpha/beta-Hydrolases"/>
    <property type="match status" value="1"/>
</dbReference>
<dbReference type="Proteomes" id="UP000236527">
    <property type="component" value="Unassembled WGS sequence"/>
</dbReference>
<dbReference type="EMBL" id="BDGE01000037">
    <property type="protein sequence ID" value="GBE92403.1"/>
    <property type="molecule type" value="Genomic_DNA"/>
</dbReference>
<proteinExistence type="predicted"/>